<dbReference type="RefSeq" id="WP_254014960.1">
    <property type="nucleotide sequence ID" value="NZ_JAMZMM010000518.1"/>
</dbReference>
<dbReference type="CDD" id="cd14485">
    <property type="entry name" value="mltA_like_LT_A"/>
    <property type="match status" value="1"/>
</dbReference>
<keyword evidence="6" id="KW-0732">Signal</keyword>
<dbReference type="EC" id="4.2.2.n1" evidence="2"/>
<dbReference type="EMBL" id="JAMZMM010000518">
    <property type="protein sequence ID" value="MCP2732236.1"/>
    <property type="molecule type" value="Genomic_DNA"/>
</dbReference>
<dbReference type="InterPro" id="IPR026044">
    <property type="entry name" value="MltA"/>
</dbReference>
<dbReference type="InterPro" id="IPR010611">
    <property type="entry name" value="3D_dom"/>
</dbReference>
<dbReference type="Proteomes" id="UP001204953">
    <property type="component" value="Unassembled WGS sequence"/>
</dbReference>
<evidence type="ECO:0000256" key="3">
    <source>
        <dbReference type="ARBA" id="ARBA00023239"/>
    </source>
</evidence>
<evidence type="ECO:0000313" key="9">
    <source>
        <dbReference type="Proteomes" id="UP001204953"/>
    </source>
</evidence>
<evidence type="ECO:0000256" key="1">
    <source>
        <dbReference type="ARBA" id="ARBA00001420"/>
    </source>
</evidence>
<dbReference type="Pfam" id="PF06725">
    <property type="entry name" value="3D"/>
    <property type="match status" value="1"/>
</dbReference>
<evidence type="ECO:0000256" key="2">
    <source>
        <dbReference type="ARBA" id="ARBA00012587"/>
    </source>
</evidence>
<dbReference type="CDD" id="cd14668">
    <property type="entry name" value="mlta_B"/>
    <property type="match status" value="1"/>
</dbReference>
<keyword evidence="4" id="KW-0961">Cell wall biogenesis/degradation</keyword>
<feature type="chain" id="PRO_5042134133" description="peptidoglycan lytic exotransglycosylase" evidence="6">
    <location>
        <begin position="24"/>
        <end position="417"/>
    </location>
</feature>
<sequence length="417" mass="46644">MRKLITWLSLSLGWLIFAPNNWTFVNKTPQSVKSDSEQIAVAQQPVNPNPEQNLPLKPINPDTEQVTLDSLGIDEQLWDRPGKQGDKQALLTSIDYSLRYLRTSKAVQAYQQYPVPGITLNRVRRSLVRFRQLVVTSNSATELQAAVNREFVFYKSIGRNNRGSVLFTGYFEPIYVASRTPSAEYRYPLYRIPPNLNQWQKPNFTRVELEGEDGLGKNSPLQGLEFVWFSDRFEAFLVHIQGSAQLQLTDGTVMTVGFAGKTDLPYGSVGRALIDDGKFTAEQLTMPVLIDYFREFPEEMNKYLQRNESFIFFQETNGAPAMGSIGVPVTAERSIATDKSLMPPGALALIKAPIPFPNANGKQESQLVSRYVLDQDTGSAIKGPGRVDIFMGTGEVAGERAGIIKANGELYYLLLKK</sequence>
<dbReference type="AlphaFoldDB" id="A0AAE3GWZ1"/>
<dbReference type="GO" id="GO:0004553">
    <property type="term" value="F:hydrolase activity, hydrolyzing O-glycosyl compounds"/>
    <property type="evidence" value="ECO:0007669"/>
    <property type="project" value="InterPro"/>
</dbReference>
<dbReference type="GO" id="GO:0071555">
    <property type="term" value="P:cell wall organization"/>
    <property type="evidence" value="ECO:0007669"/>
    <property type="project" value="UniProtKB-KW"/>
</dbReference>
<organism evidence="8 9">
    <name type="scientific">Limnofasciculus baicalensis BBK-W-15</name>
    <dbReference type="NCBI Taxonomy" id="2699891"/>
    <lineage>
        <taxon>Bacteria</taxon>
        <taxon>Bacillati</taxon>
        <taxon>Cyanobacteriota</taxon>
        <taxon>Cyanophyceae</taxon>
        <taxon>Coleofasciculales</taxon>
        <taxon>Coleofasciculaceae</taxon>
        <taxon>Limnofasciculus</taxon>
        <taxon>Limnofasciculus baicalensis</taxon>
    </lineage>
</organism>
<keyword evidence="9" id="KW-1185">Reference proteome</keyword>
<comment type="caution">
    <text evidence="8">The sequence shown here is derived from an EMBL/GenBank/DDBJ whole genome shotgun (WGS) entry which is preliminary data.</text>
</comment>
<evidence type="ECO:0000256" key="4">
    <source>
        <dbReference type="ARBA" id="ARBA00023316"/>
    </source>
</evidence>
<dbReference type="InterPro" id="IPR005300">
    <property type="entry name" value="MltA_B"/>
</dbReference>
<dbReference type="InterPro" id="IPR036908">
    <property type="entry name" value="RlpA-like_sf"/>
</dbReference>
<comment type="catalytic activity">
    <reaction evidence="1">
        <text>Exolytic cleavage of the (1-&gt;4)-beta-glycosidic linkage between N-acetylmuramic acid (MurNAc) and N-acetylglucosamine (GlcNAc) residues in peptidoglycan, from either the reducing or the non-reducing ends of the peptidoglycan chains, with concomitant formation of a 1,6-anhydrobond in the MurNAc residue.</text>
        <dbReference type="EC" id="4.2.2.n1"/>
    </reaction>
</comment>
<reference evidence="8" key="1">
    <citation type="submission" date="2022-06" db="EMBL/GenBank/DDBJ databases">
        <title>New cyanobacteria of genus Symplocastrum in benthos of Lake Baikal.</title>
        <authorList>
            <person name="Sorokovikova E."/>
            <person name="Tikhonova I."/>
            <person name="Krasnopeev A."/>
            <person name="Evseev P."/>
            <person name="Gladkikh A."/>
            <person name="Belykh O."/>
        </authorList>
    </citation>
    <scope>NUCLEOTIDE SEQUENCE</scope>
    <source>
        <strain evidence="8">BBK-W-15</strain>
    </source>
</reference>
<dbReference type="Pfam" id="PF03562">
    <property type="entry name" value="MltA"/>
    <property type="match status" value="1"/>
</dbReference>
<feature type="domain" description="Lytic transglycosylase MltA" evidence="7">
    <location>
        <begin position="174"/>
        <end position="314"/>
    </location>
</feature>
<dbReference type="GO" id="GO:0019867">
    <property type="term" value="C:outer membrane"/>
    <property type="evidence" value="ECO:0007669"/>
    <property type="project" value="InterPro"/>
</dbReference>
<evidence type="ECO:0000256" key="6">
    <source>
        <dbReference type="SAM" id="SignalP"/>
    </source>
</evidence>
<accession>A0AAE3GWZ1</accession>
<name>A0AAE3GWZ1_9CYAN</name>
<feature type="signal peptide" evidence="6">
    <location>
        <begin position="1"/>
        <end position="23"/>
    </location>
</feature>
<evidence type="ECO:0000259" key="7">
    <source>
        <dbReference type="SMART" id="SM00925"/>
    </source>
</evidence>
<gene>
    <name evidence="8" type="ORF">NJ959_27780</name>
</gene>
<dbReference type="Gene3D" id="2.40.40.10">
    <property type="entry name" value="RlpA-like domain"/>
    <property type="match status" value="1"/>
</dbReference>
<dbReference type="GO" id="GO:0008933">
    <property type="term" value="F:peptidoglycan lytic transglycosylase activity"/>
    <property type="evidence" value="ECO:0007669"/>
    <property type="project" value="TreeGrafter"/>
</dbReference>
<evidence type="ECO:0000313" key="8">
    <source>
        <dbReference type="EMBL" id="MCP2732236.1"/>
    </source>
</evidence>
<dbReference type="GO" id="GO:0009253">
    <property type="term" value="P:peptidoglycan catabolic process"/>
    <property type="evidence" value="ECO:0007669"/>
    <property type="project" value="TreeGrafter"/>
</dbReference>
<dbReference type="SUPFAM" id="SSF50685">
    <property type="entry name" value="Barwin-like endoglucanases"/>
    <property type="match status" value="1"/>
</dbReference>
<dbReference type="Gene3D" id="2.40.240.50">
    <property type="entry name" value="Barwin-like endoglucanases"/>
    <property type="match status" value="1"/>
</dbReference>
<dbReference type="GO" id="GO:0009254">
    <property type="term" value="P:peptidoglycan turnover"/>
    <property type="evidence" value="ECO:0007669"/>
    <property type="project" value="InterPro"/>
</dbReference>
<dbReference type="PANTHER" id="PTHR30124:SF0">
    <property type="entry name" value="MEMBRANE-BOUND LYTIC MUREIN TRANSGLYCOSYLASE A"/>
    <property type="match status" value="1"/>
</dbReference>
<dbReference type="PIRSF" id="PIRSF019422">
    <property type="entry name" value="MltA"/>
    <property type="match status" value="1"/>
</dbReference>
<proteinExistence type="predicted"/>
<dbReference type="SMART" id="SM00925">
    <property type="entry name" value="MltA"/>
    <property type="match status" value="1"/>
</dbReference>
<protein>
    <recommendedName>
        <fullName evidence="2">peptidoglycan lytic exotransglycosylase</fullName>
        <ecNumber evidence="2">4.2.2.n1</ecNumber>
    </recommendedName>
    <alternativeName>
        <fullName evidence="5">Murein hydrolase A</fullName>
    </alternativeName>
</protein>
<keyword evidence="3" id="KW-0456">Lyase</keyword>
<evidence type="ECO:0000256" key="5">
    <source>
        <dbReference type="ARBA" id="ARBA00030918"/>
    </source>
</evidence>
<dbReference type="PANTHER" id="PTHR30124">
    <property type="entry name" value="MEMBRANE-BOUND LYTIC MUREIN TRANSGLYCOSYLASE A"/>
    <property type="match status" value="1"/>
</dbReference>